<dbReference type="PATRIC" id="fig|1125725.3.peg.2098"/>
<evidence type="ECO:0000313" key="3">
    <source>
        <dbReference type="EMBL" id="ERK04753.1"/>
    </source>
</evidence>
<gene>
    <name evidence="3" type="ORF">HMPREF0860_2469</name>
    <name evidence="2" type="ORF">HMPREF1325_0607</name>
</gene>
<evidence type="ECO:0000313" key="4">
    <source>
        <dbReference type="Proteomes" id="UP000016412"/>
    </source>
</evidence>
<dbReference type="Proteomes" id="UP000016646">
    <property type="component" value="Unassembled WGS sequence"/>
</dbReference>
<dbReference type="RefSeq" id="WP_021331109.1">
    <property type="nucleotide sequence ID" value="NZ_AUZJ01000054.1"/>
</dbReference>
<accession>U1GTE2</accession>
<feature type="region of interest" description="Disordered" evidence="1">
    <location>
        <begin position="124"/>
        <end position="180"/>
    </location>
</feature>
<feature type="compositionally biased region" description="Polar residues" evidence="1">
    <location>
        <begin position="159"/>
        <end position="180"/>
    </location>
</feature>
<comment type="caution">
    <text evidence="2">The sequence shown here is derived from an EMBL/GenBank/DDBJ whole genome shotgun (WGS) entry which is preliminary data.</text>
</comment>
<protein>
    <submittedName>
        <fullName evidence="2">Uncharacterized protein</fullName>
    </submittedName>
</protein>
<dbReference type="AlphaFoldDB" id="U1GTE2"/>
<reference evidence="4 5" key="1">
    <citation type="submission" date="2013-08" db="EMBL/GenBank/DDBJ databases">
        <authorList>
            <person name="Durkin A.S."/>
            <person name="Haft D.R."/>
            <person name="McCorrison J."/>
            <person name="Torralba M."/>
            <person name="Gillis M."/>
            <person name="Haft D.H."/>
            <person name="Methe B."/>
            <person name="Sutton G."/>
            <person name="Nelson K.E."/>
        </authorList>
    </citation>
    <scope>NUCLEOTIDE SEQUENCE [LARGE SCALE GENOMIC DNA]</scope>
    <source>
        <strain evidence="3 5">ATCC 35536</strain>
        <strain evidence="2 4">VPI DR56BR1116</strain>
    </source>
</reference>
<keyword evidence="5" id="KW-1185">Reference proteome</keyword>
<evidence type="ECO:0000313" key="5">
    <source>
        <dbReference type="Proteomes" id="UP000016646"/>
    </source>
</evidence>
<organism evidence="2 4">
    <name type="scientific">Treponema socranskii subsp. socranskii VPI DR56BR1116 = ATCC 35536</name>
    <dbReference type="NCBI Taxonomy" id="1125725"/>
    <lineage>
        <taxon>Bacteria</taxon>
        <taxon>Pseudomonadati</taxon>
        <taxon>Spirochaetota</taxon>
        <taxon>Spirochaetia</taxon>
        <taxon>Spirochaetales</taxon>
        <taxon>Treponemataceae</taxon>
        <taxon>Treponema</taxon>
    </lineage>
</organism>
<sequence>MFAVIPHSTEALILSRSQKASLSRLNAEAGKPCWVPLFPLWAFFNNFDYPAAESDTIMQTGGNVNTALDATQLKTIRNTIASFTIGIPSVSNGEFFFPARLRFRNGEAACGKIIAGKLCGEQQTDDTKRAAPDNFNADNGIGSSRSAQNKKDATEEDLSQTVKKTNEETSSPRAAENGQNSFARFPRSCSVFRIAEAEIGESKAANDENAADKIADKYTEDTSANTDDTDGIELRTWRVHTSLWVKTEKRYRKTANDASNTSYRN</sequence>
<evidence type="ECO:0000313" key="2">
    <source>
        <dbReference type="EMBL" id="ERF59914.1"/>
    </source>
</evidence>
<evidence type="ECO:0000256" key="1">
    <source>
        <dbReference type="SAM" id="MobiDB-lite"/>
    </source>
</evidence>
<name>U1GTE2_TRESO</name>
<dbReference type="EMBL" id="AVQI01000013">
    <property type="protein sequence ID" value="ERK04753.1"/>
    <property type="molecule type" value="Genomic_DNA"/>
</dbReference>
<dbReference type="Proteomes" id="UP000016412">
    <property type="component" value="Unassembled WGS sequence"/>
</dbReference>
<dbReference type="EMBL" id="AUZJ01000054">
    <property type="protein sequence ID" value="ERF59914.1"/>
    <property type="molecule type" value="Genomic_DNA"/>
</dbReference>
<proteinExistence type="predicted"/>